<proteinExistence type="predicted"/>
<dbReference type="AlphaFoldDB" id="A0AAW0RF18"/>
<protein>
    <submittedName>
        <fullName evidence="1">Uncharacterized protein</fullName>
    </submittedName>
</protein>
<evidence type="ECO:0000313" key="2">
    <source>
        <dbReference type="Proteomes" id="UP001397290"/>
    </source>
</evidence>
<evidence type="ECO:0000313" key="1">
    <source>
        <dbReference type="EMBL" id="KAK8140629.1"/>
    </source>
</evidence>
<dbReference type="EMBL" id="JAAHCF010002152">
    <property type="protein sequence ID" value="KAK8140629.1"/>
    <property type="molecule type" value="Genomic_DNA"/>
</dbReference>
<sequence length="84" mass="9356">MATGSYAIPSCKIVMKLAAQLALAGRPCRDHAAFDSSILRERRQNPMYRLCDLLSRTKHGIEGQQVFRRASEAAFTTKTEKSTP</sequence>
<name>A0AAW0RF18_9HYPO</name>
<gene>
    <name evidence="1" type="ORF">G3M48_003223</name>
</gene>
<accession>A0AAW0RF18</accession>
<organism evidence="1 2">
    <name type="scientific">Beauveria asiatica</name>
    <dbReference type="NCBI Taxonomy" id="1069075"/>
    <lineage>
        <taxon>Eukaryota</taxon>
        <taxon>Fungi</taxon>
        <taxon>Dikarya</taxon>
        <taxon>Ascomycota</taxon>
        <taxon>Pezizomycotina</taxon>
        <taxon>Sordariomycetes</taxon>
        <taxon>Hypocreomycetidae</taxon>
        <taxon>Hypocreales</taxon>
        <taxon>Cordycipitaceae</taxon>
        <taxon>Beauveria</taxon>
    </lineage>
</organism>
<reference evidence="1 2" key="1">
    <citation type="submission" date="2020-02" db="EMBL/GenBank/DDBJ databases">
        <title>Comparative genomics of the hypocrealean fungal genus Beauvera.</title>
        <authorList>
            <person name="Showalter D.N."/>
            <person name="Bushley K.E."/>
            <person name="Rehner S.A."/>
        </authorList>
    </citation>
    <scope>NUCLEOTIDE SEQUENCE [LARGE SCALE GENOMIC DNA]</scope>
    <source>
        <strain evidence="1 2">ARSEF4384</strain>
    </source>
</reference>
<keyword evidence="2" id="KW-1185">Reference proteome</keyword>
<dbReference type="Proteomes" id="UP001397290">
    <property type="component" value="Unassembled WGS sequence"/>
</dbReference>
<comment type="caution">
    <text evidence="1">The sequence shown here is derived from an EMBL/GenBank/DDBJ whole genome shotgun (WGS) entry which is preliminary data.</text>
</comment>